<gene>
    <name evidence="1" type="ORF">CKO42_23925</name>
</gene>
<name>A0A9X1B6A6_9GAMM</name>
<evidence type="ECO:0000313" key="2">
    <source>
        <dbReference type="Proteomes" id="UP001138768"/>
    </source>
</evidence>
<dbReference type="RefSeq" id="WP_200250450.1">
    <property type="nucleotide sequence ID" value="NZ_JAXUFI010000034.1"/>
</dbReference>
<evidence type="ECO:0000313" key="1">
    <source>
        <dbReference type="EMBL" id="MBK1621405.1"/>
    </source>
</evidence>
<keyword evidence="2" id="KW-1185">Reference proteome</keyword>
<comment type="caution">
    <text evidence="1">The sequence shown here is derived from an EMBL/GenBank/DDBJ whole genome shotgun (WGS) entry which is preliminary data.</text>
</comment>
<proteinExistence type="predicted"/>
<protein>
    <submittedName>
        <fullName evidence="1">Uncharacterized protein</fullName>
    </submittedName>
</protein>
<organism evidence="1 2">
    <name type="scientific">Lamprobacter modestohalophilus</name>
    <dbReference type="NCBI Taxonomy" id="1064514"/>
    <lineage>
        <taxon>Bacteria</taxon>
        <taxon>Pseudomonadati</taxon>
        <taxon>Pseudomonadota</taxon>
        <taxon>Gammaproteobacteria</taxon>
        <taxon>Chromatiales</taxon>
        <taxon>Chromatiaceae</taxon>
        <taxon>Lamprobacter</taxon>
    </lineage>
</organism>
<accession>A0A9X1B6A6</accession>
<dbReference type="Proteomes" id="UP001138768">
    <property type="component" value="Unassembled WGS sequence"/>
</dbReference>
<dbReference type="EMBL" id="NRRY01000072">
    <property type="protein sequence ID" value="MBK1621405.1"/>
    <property type="molecule type" value="Genomic_DNA"/>
</dbReference>
<dbReference type="AlphaFoldDB" id="A0A9X1B6A6"/>
<sequence>MPYFVYKITPNMLLTHIETQEHYQDARATVRNLRAERAEGDDADYRMIFAKHQLEAEKLLSKPKDNRVIGED</sequence>
<reference evidence="1 2" key="1">
    <citation type="journal article" date="2020" name="Microorganisms">
        <title>Osmotic Adaptation and Compatible Solute Biosynthesis of Phototrophic Bacteria as Revealed from Genome Analyses.</title>
        <authorList>
            <person name="Imhoff J.F."/>
            <person name="Rahn T."/>
            <person name="Kunzel S."/>
            <person name="Keller A."/>
            <person name="Neulinger S.C."/>
        </authorList>
    </citation>
    <scope>NUCLEOTIDE SEQUENCE [LARGE SCALE GENOMIC DNA]</scope>
    <source>
        <strain evidence="1 2">DSM 25653</strain>
    </source>
</reference>